<dbReference type="KEGG" id="tvl:FAZ95_36230"/>
<dbReference type="Proteomes" id="UP000298656">
    <property type="component" value="Chromosome 2"/>
</dbReference>
<feature type="compositionally biased region" description="Polar residues" evidence="1">
    <location>
        <begin position="70"/>
        <end position="87"/>
    </location>
</feature>
<dbReference type="OrthoDB" id="9035924at2"/>
<evidence type="ECO:0000313" key="3">
    <source>
        <dbReference type="EMBL" id="QCP54389.1"/>
    </source>
</evidence>
<keyword evidence="2" id="KW-1133">Transmembrane helix</keyword>
<keyword evidence="4" id="KW-1185">Reference proteome</keyword>
<dbReference type="AlphaFoldDB" id="A0A4P8J5Z6"/>
<organism evidence="3 4">
    <name type="scientific">Trinickia violacea</name>
    <dbReference type="NCBI Taxonomy" id="2571746"/>
    <lineage>
        <taxon>Bacteria</taxon>
        <taxon>Pseudomonadati</taxon>
        <taxon>Pseudomonadota</taxon>
        <taxon>Betaproteobacteria</taxon>
        <taxon>Burkholderiales</taxon>
        <taxon>Burkholderiaceae</taxon>
        <taxon>Trinickia</taxon>
    </lineage>
</organism>
<proteinExistence type="predicted"/>
<keyword evidence="2" id="KW-0472">Membrane</keyword>
<protein>
    <submittedName>
        <fullName evidence="3">Uncharacterized protein</fullName>
    </submittedName>
</protein>
<feature type="region of interest" description="Disordered" evidence="1">
    <location>
        <begin position="30"/>
        <end position="108"/>
    </location>
</feature>
<reference evidence="3 4" key="1">
    <citation type="submission" date="2019-05" db="EMBL/GenBank/DDBJ databases">
        <title>Burkholderia sp. DHOD12, isolated from subtropical forest soil.</title>
        <authorList>
            <person name="Gao Z.-H."/>
            <person name="Qiu L.-H."/>
        </authorList>
    </citation>
    <scope>NUCLEOTIDE SEQUENCE [LARGE SCALE GENOMIC DNA]</scope>
    <source>
        <strain evidence="3 4">DHOD12</strain>
    </source>
</reference>
<feature type="transmembrane region" description="Helical" evidence="2">
    <location>
        <begin position="6"/>
        <end position="25"/>
    </location>
</feature>
<accession>A0A4P8J5Z6</accession>
<dbReference type="EMBL" id="CP040078">
    <property type="protein sequence ID" value="QCP54389.1"/>
    <property type="molecule type" value="Genomic_DNA"/>
</dbReference>
<evidence type="ECO:0000256" key="1">
    <source>
        <dbReference type="SAM" id="MobiDB-lite"/>
    </source>
</evidence>
<name>A0A4P8J5Z6_9BURK</name>
<keyword evidence="2" id="KW-0812">Transmembrane</keyword>
<sequence length="108" mass="11565">MLRARWLAVPVVGLLGVALGVYYGLQSKQDRAPAPVTPAFHPDREQRVPSRPPLGRPLVHALPPIKVTRGGTTWSPNPGASQPSIESQRGAPDIPGAQPLRPPPSDFQ</sequence>
<evidence type="ECO:0000313" key="4">
    <source>
        <dbReference type="Proteomes" id="UP000298656"/>
    </source>
</evidence>
<gene>
    <name evidence="3" type="ORF">FAZ95_36230</name>
</gene>
<evidence type="ECO:0000256" key="2">
    <source>
        <dbReference type="SAM" id="Phobius"/>
    </source>
</evidence>